<gene>
    <name evidence="1" type="ORF">H010_08441</name>
</gene>
<evidence type="ECO:0000313" key="2">
    <source>
        <dbReference type="Proteomes" id="UP001152876"/>
    </source>
</evidence>
<proteinExistence type="predicted"/>
<sequence length="80" mass="8442">MTDNAFTLQPLNDTACAVLDAQGRHVGNLKRIGAVWKFKAVGYTARGELVPGGGPLTERHNTVFADPLDAAEISATLHPG</sequence>
<keyword evidence="2" id="KW-1185">Reference proteome</keyword>
<protein>
    <submittedName>
        <fullName evidence="1">Uncharacterized protein</fullName>
    </submittedName>
</protein>
<dbReference type="Proteomes" id="UP001152876">
    <property type="component" value="Unassembled WGS sequence"/>
</dbReference>
<accession>A0A9X4S7L0</accession>
<dbReference type="RefSeq" id="WP_068167527.1">
    <property type="nucleotide sequence ID" value="NZ_AOGK01000006.1"/>
</dbReference>
<evidence type="ECO:0000313" key="1">
    <source>
        <dbReference type="EMBL" id="MDG5975272.1"/>
    </source>
</evidence>
<name>A0A9X4S7L0_9BURK</name>
<dbReference type="OrthoDB" id="8909560at2"/>
<reference evidence="1" key="1">
    <citation type="submission" date="2013-01" db="EMBL/GenBank/DDBJ databases">
        <title>Genome draft of Hydrogenophaga taeniospiralis 2K1.</title>
        <authorList>
            <person name="Gomila M."/>
            <person name="Lalucat J."/>
        </authorList>
    </citation>
    <scope>NUCLEOTIDE SEQUENCE</scope>
    <source>
        <strain evidence="1">CCUG 15921</strain>
    </source>
</reference>
<dbReference type="EMBL" id="AOGK01000006">
    <property type="protein sequence ID" value="MDG5975272.1"/>
    <property type="molecule type" value="Genomic_DNA"/>
</dbReference>
<comment type="caution">
    <text evidence="1">The sequence shown here is derived from an EMBL/GenBank/DDBJ whole genome shotgun (WGS) entry which is preliminary data.</text>
</comment>
<dbReference type="AlphaFoldDB" id="A0A9X4S7L0"/>
<organism evidence="1 2">
    <name type="scientific">Hydrogenophaga taeniospiralis CCUG 15921</name>
    <dbReference type="NCBI Taxonomy" id="1281780"/>
    <lineage>
        <taxon>Bacteria</taxon>
        <taxon>Pseudomonadati</taxon>
        <taxon>Pseudomonadota</taxon>
        <taxon>Betaproteobacteria</taxon>
        <taxon>Burkholderiales</taxon>
        <taxon>Comamonadaceae</taxon>
        <taxon>Hydrogenophaga</taxon>
    </lineage>
</organism>